<dbReference type="CDD" id="cd03024">
    <property type="entry name" value="DsbA_FrnE"/>
    <property type="match status" value="1"/>
</dbReference>
<sequence>MTLRIQAYSDFICPFCFLAKTPLDEAVQGKDVEIEWMPFELRPSPAPKIDPWEDPSKLRGWESYITPMAEQWGVRMKLPHISPHPYTGLAFEGYHYAKDQGRGNAYMSRVFAAFFQEEQDIGQLDVLAKLAAEIGLEEAGFHEALQSGKYRDIQAQAVRHAYEEAGITAVPTFIIGSERVQGAVSREALESVIMQQLEREAVGKTQGLQCDASGDCAP</sequence>
<dbReference type="Gene3D" id="3.40.30.10">
    <property type="entry name" value="Glutaredoxin"/>
    <property type="match status" value="1"/>
</dbReference>
<organism evidence="2 3">
    <name type="scientific">Paenibacillus konkukensis</name>
    <dbReference type="NCBI Taxonomy" id="2020716"/>
    <lineage>
        <taxon>Bacteria</taxon>
        <taxon>Bacillati</taxon>
        <taxon>Bacillota</taxon>
        <taxon>Bacilli</taxon>
        <taxon>Bacillales</taxon>
        <taxon>Paenibacillaceae</taxon>
        <taxon>Paenibacillus</taxon>
    </lineage>
</organism>
<dbReference type="InterPro" id="IPR001853">
    <property type="entry name" value="DSBA-like_thioredoxin_dom"/>
</dbReference>
<dbReference type="SUPFAM" id="SSF52833">
    <property type="entry name" value="Thioredoxin-like"/>
    <property type="match status" value="1"/>
</dbReference>
<dbReference type="PANTHER" id="PTHR13887:SF33">
    <property type="entry name" value="ISOMERASE"/>
    <property type="match status" value="1"/>
</dbReference>
<protein>
    <submittedName>
        <fullName evidence="2">DSBA-like thioredoxin domain protein</fullName>
    </submittedName>
</protein>
<reference evidence="2" key="1">
    <citation type="submission" date="2018-02" db="EMBL/GenBank/DDBJ databases">
        <authorList>
            <person name="Kim S.-K."/>
            <person name="Jung H.-I."/>
            <person name="Lee S.-W."/>
        </authorList>
    </citation>
    <scope>NUCLEOTIDE SEQUENCE</scope>
    <source>
        <strain evidence="2">SK3146</strain>
    </source>
</reference>
<dbReference type="Pfam" id="PF01323">
    <property type="entry name" value="DSBA"/>
    <property type="match status" value="1"/>
</dbReference>
<dbReference type="Proteomes" id="UP001057134">
    <property type="component" value="Chromosome"/>
</dbReference>
<dbReference type="EMBL" id="CP027059">
    <property type="protein sequence ID" value="UQZ84681.1"/>
    <property type="molecule type" value="Genomic_DNA"/>
</dbReference>
<dbReference type="RefSeq" id="WP_249860424.1">
    <property type="nucleotide sequence ID" value="NZ_CP027059.1"/>
</dbReference>
<name>A0ABY4RQ88_9BACL</name>
<reference evidence="2" key="2">
    <citation type="journal article" date="2021" name="J Anim Sci Technol">
        <title>Complete genome sequence of Paenibacillus konkukensis sp. nov. SK3146 as a potential probiotic strain.</title>
        <authorList>
            <person name="Jung H.I."/>
            <person name="Park S."/>
            <person name="Niu K.M."/>
            <person name="Lee S.W."/>
            <person name="Kothari D."/>
            <person name="Yi K.J."/>
            <person name="Kim S.K."/>
        </authorList>
    </citation>
    <scope>NUCLEOTIDE SEQUENCE</scope>
    <source>
        <strain evidence="2">SK3146</strain>
    </source>
</reference>
<proteinExistence type="predicted"/>
<keyword evidence="3" id="KW-1185">Reference proteome</keyword>
<gene>
    <name evidence="2" type="ORF">SK3146_03936</name>
</gene>
<dbReference type="PANTHER" id="PTHR13887">
    <property type="entry name" value="GLUTATHIONE S-TRANSFERASE KAPPA"/>
    <property type="match status" value="1"/>
</dbReference>
<evidence type="ECO:0000313" key="3">
    <source>
        <dbReference type="Proteomes" id="UP001057134"/>
    </source>
</evidence>
<evidence type="ECO:0000313" key="2">
    <source>
        <dbReference type="EMBL" id="UQZ84681.1"/>
    </source>
</evidence>
<evidence type="ECO:0000259" key="1">
    <source>
        <dbReference type="Pfam" id="PF01323"/>
    </source>
</evidence>
<accession>A0ABY4RQ88</accession>
<feature type="domain" description="DSBA-like thioredoxin" evidence="1">
    <location>
        <begin position="5"/>
        <end position="193"/>
    </location>
</feature>
<dbReference type="InterPro" id="IPR036249">
    <property type="entry name" value="Thioredoxin-like_sf"/>
</dbReference>